<protein>
    <submittedName>
        <fullName evidence="1">Uncharacterized protein</fullName>
    </submittedName>
</protein>
<dbReference type="AlphaFoldDB" id="V9UZH0"/>
<gene>
    <name evidence="1" type="ORF">X970_15065</name>
</gene>
<proteinExistence type="predicted"/>
<dbReference type="EMBL" id="CP006979">
    <property type="protein sequence ID" value="AHC88654.1"/>
    <property type="molecule type" value="Genomic_DNA"/>
</dbReference>
<dbReference type="HOGENOM" id="CLU_2059378_0_0_6"/>
<reference evidence="1 2" key="1">
    <citation type="submission" date="2013-12" db="EMBL/GenBank/DDBJ databases">
        <title>Complete Genomes of Pseudomonas monteilii SB3078 and SB3101, two Benzene, Toluene and Ethylbenzene Degrading Bacteria used for Bioaugmentation.</title>
        <authorList>
            <person name="Dueholm M.S."/>
            <person name="Albertsen M."/>
            <person name="D'Imperio S."/>
            <person name="Tale V.P."/>
            <person name="Lewis D."/>
            <person name="Nilsen P.H."/>
            <person name="Nielsen J.L."/>
        </authorList>
    </citation>
    <scope>NUCLEOTIDE SEQUENCE [LARGE SCALE GENOMIC DNA]</scope>
    <source>
        <strain evidence="1 2">SB3101</strain>
    </source>
</reference>
<evidence type="ECO:0000313" key="2">
    <source>
        <dbReference type="Proteomes" id="UP000018660"/>
    </source>
</evidence>
<dbReference type="RefSeq" id="WP_024087327.1">
    <property type="nucleotide sequence ID" value="NC_023076.1"/>
</dbReference>
<dbReference type="Proteomes" id="UP000018660">
    <property type="component" value="Chromosome"/>
</dbReference>
<evidence type="ECO:0000313" key="1">
    <source>
        <dbReference type="EMBL" id="AHC88654.1"/>
    </source>
</evidence>
<name>V9UZH0_9PSED</name>
<accession>V9UZH0</accession>
<organism evidence="1 2">
    <name type="scientific">Pseudomonas monteilii SB3101</name>
    <dbReference type="NCBI Taxonomy" id="1435058"/>
    <lineage>
        <taxon>Bacteria</taxon>
        <taxon>Pseudomonadati</taxon>
        <taxon>Pseudomonadota</taxon>
        <taxon>Gammaproteobacteria</taxon>
        <taxon>Pseudomonadales</taxon>
        <taxon>Pseudomonadaceae</taxon>
        <taxon>Pseudomonas</taxon>
    </lineage>
</organism>
<dbReference type="KEGG" id="pmot:X970_15065"/>
<sequence>MYDDYVTNPSTYMALEQLFLDAFIKIISERNNQEEYTAPFYRTTYNNGQSFGDANPIFSARNAKHKNIIRIIIDEDESEISTAYKNTEHGVETIVFGGISNFPELIASLDKWAKIS</sequence>